<accession>A0A218KBY5</accession>
<dbReference type="Proteomes" id="UP000223102">
    <property type="component" value="Segment"/>
</dbReference>
<proteinExistence type="predicted"/>
<gene>
    <name evidence="1" type="ORF">PBC2_081</name>
</gene>
<protein>
    <submittedName>
        <fullName evidence="1">p-loop containing nucleoside triphosphate hydrolase</fullName>
    </submittedName>
</protein>
<organism evidence="1 2">
    <name type="scientific">Bacillus phage PBC2</name>
    <dbReference type="NCBI Taxonomy" id="1675029"/>
    <lineage>
        <taxon>Viruses</taxon>
        <taxon>Duplodnaviria</taxon>
        <taxon>Heunggongvirae</taxon>
        <taxon>Uroviricota</taxon>
        <taxon>Caudoviricetes</taxon>
        <taxon>Andregratiavirinae</taxon>
        <taxon>Haetaevirus</taxon>
        <taxon>Haetaevirus PBC2</taxon>
    </lineage>
</organism>
<dbReference type="EMBL" id="KT070867">
    <property type="protein sequence ID" value="AKQ08396.1"/>
    <property type="molecule type" value="Genomic_DNA"/>
</dbReference>
<keyword evidence="2" id="KW-1185">Reference proteome</keyword>
<keyword evidence="1" id="KW-0378">Hydrolase</keyword>
<sequence length="364" mass="40791">MSFLKSLKPNTPVASLEGYFIAMLAPSKFGKTTWSIDTVREHYKGDMDKALLLATEIGYKTMNGVYAIPVTGFDVAEDEEDENQKGFIEVVDELIENKNEIPFRFIIIDTITALERYAIAYSIRKANRDDQPQKRYTDISDVPWGKGYNIVAEQIYQQIDRLKKAGFGVLVIGHSKTKKIKNKDGYEYDFTGLNVLGKTSDIIEREADMIIYGDILTKEGKDGKPETTRTLRFRSDGSILCGTRFRNFPAEISNDPKDFLAEFKKAVEGSGAVGKVEKVVEVKKEEPVQEDVAMEQTAVETVEEPIVTVKSVKAEIASLVKGMELDDKKKCAGTFKKLLGEADYRKSDDLDALQEALEFVKSLA</sequence>
<dbReference type="GO" id="GO:0016787">
    <property type="term" value="F:hydrolase activity"/>
    <property type="evidence" value="ECO:0007669"/>
    <property type="project" value="UniProtKB-KW"/>
</dbReference>
<evidence type="ECO:0000313" key="1">
    <source>
        <dbReference type="EMBL" id="AKQ08396.1"/>
    </source>
</evidence>
<reference evidence="1 2" key="1">
    <citation type="submission" date="2015-06" db="EMBL/GenBank/DDBJ databases">
        <title>Complete genome sequence of Bacillus cereus phage PBC2.</title>
        <authorList>
            <person name="Kong M."/>
            <person name="Ryu S."/>
        </authorList>
    </citation>
    <scope>NUCLEOTIDE SEQUENCE [LARGE SCALE GENOMIC DNA]</scope>
</reference>
<dbReference type="Pfam" id="PF13479">
    <property type="entry name" value="AAA_24"/>
    <property type="match status" value="1"/>
</dbReference>
<evidence type="ECO:0000313" key="2">
    <source>
        <dbReference type="Proteomes" id="UP000223102"/>
    </source>
</evidence>
<name>A0A218KBY5_9CAUD</name>